<feature type="non-terminal residue" evidence="1">
    <location>
        <position position="1"/>
    </location>
</feature>
<proteinExistence type="predicted"/>
<reference evidence="1" key="1">
    <citation type="submission" date="2021-06" db="EMBL/GenBank/DDBJ databases">
        <authorList>
            <person name="Hodson N. C."/>
            <person name="Mongue J. A."/>
            <person name="Jaron S. K."/>
        </authorList>
    </citation>
    <scope>NUCLEOTIDE SEQUENCE</scope>
</reference>
<protein>
    <submittedName>
        <fullName evidence="1">Uncharacterized protein</fullName>
    </submittedName>
</protein>
<dbReference type="Proteomes" id="UP000708208">
    <property type="component" value="Unassembled WGS sequence"/>
</dbReference>
<organism evidence="1 2">
    <name type="scientific">Allacma fusca</name>
    <dbReference type="NCBI Taxonomy" id="39272"/>
    <lineage>
        <taxon>Eukaryota</taxon>
        <taxon>Metazoa</taxon>
        <taxon>Ecdysozoa</taxon>
        <taxon>Arthropoda</taxon>
        <taxon>Hexapoda</taxon>
        <taxon>Collembola</taxon>
        <taxon>Symphypleona</taxon>
        <taxon>Sminthuridae</taxon>
        <taxon>Allacma</taxon>
    </lineage>
</organism>
<accession>A0A8J2JB45</accession>
<keyword evidence="2" id="KW-1185">Reference proteome</keyword>
<dbReference type="AlphaFoldDB" id="A0A8J2JB45"/>
<evidence type="ECO:0000313" key="1">
    <source>
        <dbReference type="EMBL" id="CAG7716980.1"/>
    </source>
</evidence>
<gene>
    <name evidence="1" type="ORF">AFUS01_LOCUS6459</name>
</gene>
<comment type="caution">
    <text evidence="1">The sequence shown here is derived from an EMBL/GenBank/DDBJ whole genome shotgun (WGS) entry which is preliminary data.</text>
</comment>
<name>A0A8J2JB45_9HEXA</name>
<evidence type="ECO:0000313" key="2">
    <source>
        <dbReference type="Proteomes" id="UP000708208"/>
    </source>
</evidence>
<dbReference type="EMBL" id="CAJVCH010042592">
    <property type="protein sequence ID" value="CAG7716980.1"/>
    <property type="molecule type" value="Genomic_DNA"/>
</dbReference>
<sequence>SVRFQNHNYFSILKFLYEHRTVHEKIARPPHVC</sequence>